<feature type="region of interest" description="Disordered" evidence="1">
    <location>
        <begin position="1"/>
        <end position="29"/>
    </location>
</feature>
<organism evidence="2 3">
    <name type="scientific">Kitasatospora aburaviensis</name>
    <dbReference type="NCBI Taxonomy" id="67265"/>
    <lineage>
        <taxon>Bacteria</taxon>
        <taxon>Bacillati</taxon>
        <taxon>Actinomycetota</taxon>
        <taxon>Actinomycetes</taxon>
        <taxon>Kitasatosporales</taxon>
        <taxon>Streptomycetaceae</taxon>
        <taxon>Kitasatospora</taxon>
    </lineage>
</organism>
<reference evidence="3" key="1">
    <citation type="journal article" date="2019" name="Int. J. Syst. Evol. Microbiol.">
        <title>The Global Catalogue of Microorganisms (GCM) 10K type strain sequencing project: providing services to taxonomists for standard genome sequencing and annotation.</title>
        <authorList>
            <consortium name="The Broad Institute Genomics Platform"/>
            <consortium name="The Broad Institute Genome Sequencing Center for Infectious Disease"/>
            <person name="Wu L."/>
            <person name="Ma J."/>
        </authorList>
    </citation>
    <scope>NUCLEOTIDE SEQUENCE [LARGE SCALE GENOMIC DNA]</scope>
    <source>
        <strain evidence="3">CGMCC 4.1469</strain>
    </source>
</reference>
<comment type="caution">
    <text evidence="2">The sequence shown here is derived from an EMBL/GenBank/DDBJ whole genome shotgun (WGS) entry which is preliminary data.</text>
</comment>
<gene>
    <name evidence="2" type="ORF">ACFP0N_34910</name>
</gene>
<name>A0ABW1F8D8_9ACTN</name>
<keyword evidence="3" id="KW-1185">Reference proteome</keyword>
<evidence type="ECO:0000256" key="1">
    <source>
        <dbReference type="SAM" id="MobiDB-lite"/>
    </source>
</evidence>
<dbReference type="EMBL" id="JBHSOD010000074">
    <property type="protein sequence ID" value="MFC5890159.1"/>
    <property type="molecule type" value="Genomic_DNA"/>
</dbReference>
<evidence type="ECO:0000313" key="2">
    <source>
        <dbReference type="EMBL" id="MFC5890159.1"/>
    </source>
</evidence>
<dbReference type="RefSeq" id="WP_313764846.1">
    <property type="nucleotide sequence ID" value="NZ_BAAAVH010000021.1"/>
</dbReference>
<evidence type="ECO:0000313" key="3">
    <source>
        <dbReference type="Proteomes" id="UP001596067"/>
    </source>
</evidence>
<accession>A0ABW1F8D8</accession>
<sequence length="64" mass="6979">MPPRQLQVRPLQDECPPTTPSPRDASREPVLIGDILFEALAELVGRGTAEAPPPFPGQRTRAHP</sequence>
<dbReference type="Proteomes" id="UP001596067">
    <property type="component" value="Unassembled WGS sequence"/>
</dbReference>
<protein>
    <submittedName>
        <fullName evidence="2">Uncharacterized protein</fullName>
    </submittedName>
</protein>
<proteinExistence type="predicted"/>